<reference evidence="1" key="1">
    <citation type="journal article" date="2015" name="Nature">
        <title>Complex archaea that bridge the gap between prokaryotes and eukaryotes.</title>
        <authorList>
            <person name="Spang A."/>
            <person name="Saw J.H."/>
            <person name="Jorgensen S.L."/>
            <person name="Zaremba-Niedzwiedzka K."/>
            <person name="Martijn J."/>
            <person name="Lind A.E."/>
            <person name="van Eijk R."/>
            <person name="Schleper C."/>
            <person name="Guy L."/>
            <person name="Ettema T.J."/>
        </authorList>
    </citation>
    <scope>NUCLEOTIDE SEQUENCE</scope>
</reference>
<evidence type="ECO:0000313" key="1">
    <source>
        <dbReference type="EMBL" id="KKM99045.1"/>
    </source>
</evidence>
<organism evidence="1">
    <name type="scientific">marine sediment metagenome</name>
    <dbReference type="NCBI Taxonomy" id="412755"/>
    <lineage>
        <taxon>unclassified sequences</taxon>
        <taxon>metagenomes</taxon>
        <taxon>ecological metagenomes</taxon>
    </lineage>
</organism>
<dbReference type="Pfam" id="PF07505">
    <property type="entry name" value="DUF5131"/>
    <property type="match status" value="1"/>
</dbReference>
<comment type="caution">
    <text evidence="1">The sequence shown here is derived from an EMBL/GenBank/DDBJ whole genome shotgun (WGS) entry which is preliminary data.</text>
</comment>
<proteinExistence type="predicted"/>
<dbReference type="AlphaFoldDB" id="A0A0F9PDE2"/>
<accession>A0A0F9PDE2</accession>
<dbReference type="EMBL" id="LAZR01005545">
    <property type="protein sequence ID" value="KKM99045.1"/>
    <property type="molecule type" value="Genomic_DNA"/>
</dbReference>
<sequence length="251" mass="28639">MNRTPRLGKTGIEYLDYVWNFESGCTKGCSYCYARKIAKRFPGHYPNGFEPTLYPEAFTSPLRLKKPSIIGVGYMGDLFDDAIDPAAKVEALLPSEQYSVAMSLKGWVFTTIKECPQHRFLFLTKQPQNLEKWAPFPPNCMVGVSVTNDADYTLAVRHLRPLQAAHKYLSIEPLLGRVWASPTYFERYLDWVIIGAQTKPYIAPKVEWIQEILVAAHNAGDIPVFIKDSLRPLLAKEWPGWRLRQEFPKGV</sequence>
<gene>
    <name evidence="1" type="ORF">LCGC14_1151830</name>
</gene>
<protein>
    <recommendedName>
        <fullName evidence="2">Radical SAM core domain-containing protein</fullName>
    </recommendedName>
</protein>
<name>A0A0F9PDE2_9ZZZZ</name>
<evidence type="ECO:0008006" key="2">
    <source>
        <dbReference type="Google" id="ProtNLM"/>
    </source>
</evidence>
<dbReference type="InterPro" id="IPR011101">
    <property type="entry name" value="DUF5131"/>
</dbReference>